<proteinExistence type="predicted"/>
<organism evidence="2">
    <name type="scientific">Pyramimonas obovata</name>
    <dbReference type="NCBI Taxonomy" id="1411642"/>
    <lineage>
        <taxon>Eukaryota</taxon>
        <taxon>Viridiplantae</taxon>
        <taxon>Chlorophyta</taxon>
        <taxon>Pyramimonadophyceae</taxon>
        <taxon>Pyramimonadales</taxon>
        <taxon>Pyramimonadaceae</taxon>
        <taxon>Pyramimonas</taxon>
        <taxon>Pyramimonas incertae sedis</taxon>
    </lineage>
</organism>
<reference evidence="2" key="1">
    <citation type="submission" date="2021-01" db="EMBL/GenBank/DDBJ databases">
        <authorList>
            <person name="Corre E."/>
            <person name="Pelletier E."/>
            <person name="Niang G."/>
            <person name="Scheremetjew M."/>
            <person name="Finn R."/>
            <person name="Kale V."/>
            <person name="Holt S."/>
            <person name="Cochrane G."/>
            <person name="Meng A."/>
            <person name="Brown T."/>
            <person name="Cohen L."/>
        </authorList>
    </citation>
    <scope>NUCLEOTIDE SEQUENCE</scope>
    <source>
        <strain evidence="2">CCMP722</strain>
    </source>
</reference>
<dbReference type="AlphaFoldDB" id="A0A6T7WXM5"/>
<protein>
    <submittedName>
        <fullName evidence="2">Uncharacterized protein</fullName>
    </submittedName>
</protein>
<dbReference type="EMBL" id="HBFA01019657">
    <property type="protein sequence ID" value="CAD8669568.1"/>
    <property type="molecule type" value="Transcribed_RNA"/>
</dbReference>
<sequence>MTKTEMREALKGDNFKMLKRAIAQDYLASVRAHLTPEKIQRALDVGGGTNKCWQKLFRTMEEAFTDSGLNIRTAVPNPHQQRECCKDMNDAFEGMGASRMEVEEKADEKIMDNVQMDVTKLLQTLVHLYDIREQEVNSVLKVCLKLDETIWAGDKKMERLTVTVMNRALAGQENCAPEHWFQVQSETELWPVSMFEVEKESHAVLKRYLQPSQLNETIKAHNKGEPLRVQMDDGKIETFTVEWHIAGDLKTLKCCNGCGTGPTAKCVCLFCMHEREKAKVSGGAKAKGKGKGRLWSGGVMA</sequence>
<evidence type="ECO:0000313" key="2">
    <source>
        <dbReference type="EMBL" id="CAD8669571.1"/>
    </source>
</evidence>
<dbReference type="EMBL" id="HBFA01019659">
    <property type="protein sequence ID" value="CAD8669571.1"/>
    <property type="molecule type" value="Transcribed_RNA"/>
</dbReference>
<evidence type="ECO:0000313" key="1">
    <source>
        <dbReference type="EMBL" id="CAD8669568.1"/>
    </source>
</evidence>
<name>A0A6T7WXM5_9CHLO</name>
<gene>
    <name evidence="1" type="ORF">POBO1169_LOCUS10055</name>
    <name evidence="2" type="ORF">POBO1169_LOCUS10057</name>
</gene>
<accession>A0A6T7WXM5</accession>